<evidence type="ECO:0000313" key="2">
    <source>
        <dbReference type="Proteomes" id="UP000184536"/>
    </source>
</evidence>
<organism evidence="1 2">
    <name type="scientific">Geosporobacter subterraneus DSM 17957</name>
    <dbReference type="NCBI Taxonomy" id="1121919"/>
    <lineage>
        <taxon>Bacteria</taxon>
        <taxon>Bacillati</taxon>
        <taxon>Bacillota</taxon>
        <taxon>Clostridia</taxon>
        <taxon>Peptostreptococcales</taxon>
        <taxon>Thermotaleaceae</taxon>
        <taxon>Geosporobacter</taxon>
    </lineage>
</organism>
<evidence type="ECO:0000313" key="1">
    <source>
        <dbReference type="EMBL" id="SHJ10215.1"/>
    </source>
</evidence>
<dbReference type="STRING" id="1121919.SAMN02745975_01293"/>
<name>A0A1M6GJS5_9FIRM</name>
<gene>
    <name evidence="1" type="ORF">SAMN02745975_01293</name>
</gene>
<protein>
    <recommendedName>
        <fullName evidence="3">Double zinc ribbon</fullName>
    </recommendedName>
</protein>
<dbReference type="EMBL" id="FQZV01000014">
    <property type="protein sequence ID" value="SHJ10215.1"/>
    <property type="molecule type" value="Genomic_DNA"/>
</dbReference>
<dbReference type="Proteomes" id="UP000184536">
    <property type="component" value="Unassembled WGS sequence"/>
</dbReference>
<dbReference type="AlphaFoldDB" id="A0A1M6GJS5"/>
<evidence type="ECO:0008006" key="3">
    <source>
        <dbReference type="Google" id="ProtNLM"/>
    </source>
</evidence>
<reference evidence="2" key="1">
    <citation type="submission" date="2016-11" db="EMBL/GenBank/DDBJ databases">
        <authorList>
            <person name="Varghese N."/>
            <person name="Submissions S."/>
        </authorList>
    </citation>
    <scope>NUCLEOTIDE SEQUENCE [LARGE SCALE GENOMIC DNA]</scope>
    <source>
        <strain evidence="2">DSM 17957</strain>
    </source>
</reference>
<accession>A0A1M6GJS5</accession>
<sequence>MILIGMILLTGTMYYIYEKHFNCNIDMGSNICHSCGHEIKEDLRCCLQCKEPLRKKCHDCGKL</sequence>
<proteinExistence type="predicted"/>
<keyword evidence="2" id="KW-1185">Reference proteome</keyword>